<dbReference type="Proteomes" id="UP000182101">
    <property type="component" value="Plasmid pAMCP48-600"/>
</dbReference>
<geneLocation type="plasmid" evidence="2">
    <name>pamcp48-600</name>
</geneLocation>
<keyword evidence="1" id="KW-0614">Plasmid</keyword>
<dbReference type="AlphaFoldDB" id="A0AAC9NTT7"/>
<evidence type="ECO:0000313" key="2">
    <source>
        <dbReference type="Proteomes" id="UP000182101"/>
    </source>
</evidence>
<name>A0AAC9NTT7_9ALTE</name>
<proteinExistence type="predicted"/>
<gene>
    <name evidence="1" type="ORF">BM524_19000</name>
</gene>
<dbReference type="RefSeq" id="WP_071960621.1">
    <property type="nucleotide sequence ID" value="NZ_CP018025.1"/>
</dbReference>
<accession>A0AAC9NTT7</accession>
<protein>
    <submittedName>
        <fullName evidence="1">Uncharacterized protein</fullName>
    </submittedName>
</protein>
<dbReference type="EMBL" id="CP018025">
    <property type="protein sequence ID" value="APD92011.1"/>
    <property type="molecule type" value="Genomic_DNA"/>
</dbReference>
<evidence type="ECO:0000313" key="1">
    <source>
        <dbReference type="EMBL" id="APD92011.1"/>
    </source>
</evidence>
<reference evidence="1 2" key="1">
    <citation type="submission" date="2016-11" db="EMBL/GenBank/DDBJ databases">
        <title>Networking in microbes: conjugative elements and plasmids in the genus Alteromonas.</title>
        <authorList>
            <person name="Lopez-Perez M."/>
            <person name="Ramon-Marco N."/>
            <person name="Rodriguez-Valera F."/>
        </authorList>
    </citation>
    <scope>NUCLEOTIDE SEQUENCE [LARGE SCALE GENOMIC DNA]</scope>
    <source>
        <strain evidence="1 2">CP48</strain>
        <plasmid evidence="2">pamcp48-600</plasmid>
    </source>
</reference>
<organism evidence="1 2">
    <name type="scientific">Alteromonas mediterranea</name>
    <dbReference type="NCBI Taxonomy" id="314275"/>
    <lineage>
        <taxon>Bacteria</taxon>
        <taxon>Pseudomonadati</taxon>
        <taxon>Pseudomonadota</taxon>
        <taxon>Gammaproteobacteria</taxon>
        <taxon>Alteromonadales</taxon>
        <taxon>Alteromonadaceae</taxon>
        <taxon>Alteromonas/Salinimonas group</taxon>
        <taxon>Alteromonas</taxon>
    </lineage>
</organism>
<sequence length="195" mass="22119">MLLVNKCDLKTPQDVDNAAVALSDVWNKYFPPAPSINGKKKNKLRDMICEMAGYNGGYQTFIKSFEDTPEPMNIHIGDYDQGYLVTIGDCRMDYDDTFNRCDDHYANWRLREVDEHVELLLKGLSEVGAGGPPSDSEMLKQTIMRLIGLPDTYIWVSENNTFDIVAASQDVVKFNEICEETLEFKASLPVNEPHE</sequence>